<accession>A0A072V8Z8</accession>
<evidence type="ECO:0000313" key="4">
    <source>
        <dbReference type="Proteomes" id="UP000002051"/>
    </source>
</evidence>
<dbReference type="Proteomes" id="UP000002051">
    <property type="component" value="Chromosome 2"/>
</dbReference>
<dbReference type="EMBL" id="CM001218">
    <property type="protein sequence ID" value="KEH38106.1"/>
    <property type="molecule type" value="Genomic_DNA"/>
</dbReference>
<organism evidence="2 4">
    <name type="scientific">Medicago truncatula</name>
    <name type="common">Barrel medic</name>
    <name type="synonym">Medicago tribuloides</name>
    <dbReference type="NCBI Taxonomy" id="3880"/>
    <lineage>
        <taxon>Eukaryota</taxon>
        <taxon>Viridiplantae</taxon>
        <taxon>Streptophyta</taxon>
        <taxon>Embryophyta</taxon>
        <taxon>Tracheophyta</taxon>
        <taxon>Spermatophyta</taxon>
        <taxon>Magnoliopsida</taxon>
        <taxon>eudicotyledons</taxon>
        <taxon>Gunneridae</taxon>
        <taxon>Pentapetalae</taxon>
        <taxon>rosids</taxon>
        <taxon>fabids</taxon>
        <taxon>Fabales</taxon>
        <taxon>Fabaceae</taxon>
        <taxon>Papilionoideae</taxon>
        <taxon>50 kb inversion clade</taxon>
        <taxon>NPAAA clade</taxon>
        <taxon>Hologalegina</taxon>
        <taxon>IRL clade</taxon>
        <taxon>Trifolieae</taxon>
        <taxon>Medicago</taxon>
    </lineage>
</organism>
<reference evidence="3" key="3">
    <citation type="submission" date="2015-04" db="UniProtKB">
        <authorList>
            <consortium name="EnsemblPlants"/>
        </authorList>
    </citation>
    <scope>IDENTIFICATION</scope>
    <source>
        <strain evidence="3">cv. Jemalong A17</strain>
    </source>
</reference>
<feature type="region of interest" description="Disordered" evidence="1">
    <location>
        <begin position="1"/>
        <end position="25"/>
    </location>
</feature>
<reference evidence="2 4" key="1">
    <citation type="journal article" date="2011" name="Nature">
        <title>The Medicago genome provides insight into the evolution of rhizobial symbioses.</title>
        <authorList>
            <person name="Young N.D."/>
            <person name="Debelle F."/>
            <person name="Oldroyd G.E."/>
            <person name="Geurts R."/>
            <person name="Cannon S.B."/>
            <person name="Udvardi M.K."/>
            <person name="Benedito V.A."/>
            <person name="Mayer K.F."/>
            <person name="Gouzy J."/>
            <person name="Schoof H."/>
            <person name="Van de Peer Y."/>
            <person name="Proost S."/>
            <person name="Cook D.R."/>
            <person name="Meyers B.C."/>
            <person name="Spannagl M."/>
            <person name="Cheung F."/>
            <person name="De Mita S."/>
            <person name="Krishnakumar V."/>
            <person name="Gundlach H."/>
            <person name="Zhou S."/>
            <person name="Mudge J."/>
            <person name="Bharti A.K."/>
            <person name="Murray J.D."/>
            <person name="Naoumkina M.A."/>
            <person name="Rosen B."/>
            <person name="Silverstein K.A."/>
            <person name="Tang H."/>
            <person name="Rombauts S."/>
            <person name="Zhao P.X."/>
            <person name="Zhou P."/>
            <person name="Barbe V."/>
            <person name="Bardou P."/>
            <person name="Bechner M."/>
            <person name="Bellec A."/>
            <person name="Berger A."/>
            <person name="Berges H."/>
            <person name="Bidwell S."/>
            <person name="Bisseling T."/>
            <person name="Choisne N."/>
            <person name="Couloux A."/>
            <person name="Denny R."/>
            <person name="Deshpande S."/>
            <person name="Dai X."/>
            <person name="Doyle J.J."/>
            <person name="Dudez A.M."/>
            <person name="Farmer A.D."/>
            <person name="Fouteau S."/>
            <person name="Franken C."/>
            <person name="Gibelin C."/>
            <person name="Gish J."/>
            <person name="Goldstein S."/>
            <person name="Gonzalez A.J."/>
            <person name="Green P.J."/>
            <person name="Hallab A."/>
            <person name="Hartog M."/>
            <person name="Hua A."/>
            <person name="Humphray S.J."/>
            <person name="Jeong D.H."/>
            <person name="Jing Y."/>
            <person name="Jocker A."/>
            <person name="Kenton S.M."/>
            <person name="Kim D.J."/>
            <person name="Klee K."/>
            <person name="Lai H."/>
            <person name="Lang C."/>
            <person name="Lin S."/>
            <person name="Macmil S.L."/>
            <person name="Magdelenat G."/>
            <person name="Matthews L."/>
            <person name="McCorrison J."/>
            <person name="Monaghan E.L."/>
            <person name="Mun J.H."/>
            <person name="Najar F.Z."/>
            <person name="Nicholson C."/>
            <person name="Noirot C."/>
            <person name="O'Bleness M."/>
            <person name="Paule C.R."/>
            <person name="Poulain J."/>
            <person name="Prion F."/>
            <person name="Qin B."/>
            <person name="Qu C."/>
            <person name="Retzel E.F."/>
            <person name="Riddle C."/>
            <person name="Sallet E."/>
            <person name="Samain S."/>
            <person name="Samson N."/>
            <person name="Sanders I."/>
            <person name="Saurat O."/>
            <person name="Scarpelli C."/>
            <person name="Schiex T."/>
            <person name="Segurens B."/>
            <person name="Severin A.J."/>
            <person name="Sherrier D.J."/>
            <person name="Shi R."/>
            <person name="Sims S."/>
            <person name="Singer S.R."/>
            <person name="Sinharoy S."/>
            <person name="Sterck L."/>
            <person name="Viollet A."/>
            <person name="Wang B.B."/>
            <person name="Wang K."/>
            <person name="Wang M."/>
            <person name="Wang X."/>
            <person name="Warfsmann J."/>
            <person name="Weissenbach J."/>
            <person name="White D.D."/>
            <person name="White J.D."/>
            <person name="Wiley G.B."/>
            <person name="Wincker P."/>
            <person name="Xing Y."/>
            <person name="Yang L."/>
            <person name="Yao Z."/>
            <person name="Ying F."/>
            <person name="Zhai J."/>
            <person name="Zhou L."/>
            <person name="Zuber A."/>
            <person name="Denarie J."/>
            <person name="Dixon R.A."/>
            <person name="May G.D."/>
            <person name="Schwartz D.C."/>
            <person name="Rogers J."/>
            <person name="Quetier F."/>
            <person name="Town C.D."/>
            <person name="Roe B.A."/>
        </authorList>
    </citation>
    <scope>NUCLEOTIDE SEQUENCE [LARGE SCALE GENOMIC DNA]</scope>
    <source>
        <strain evidence="2">A17</strain>
        <strain evidence="3 4">cv. Jemalong A17</strain>
    </source>
</reference>
<keyword evidence="4" id="KW-1185">Reference proteome</keyword>
<feature type="compositionally biased region" description="Polar residues" evidence="1">
    <location>
        <begin position="11"/>
        <end position="21"/>
    </location>
</feature>
<name>A0A072V8Z8_MEDTR</name>
<proteinExistence type="predicted"/>
<sequence>MDSKRGGKEGASSSGGPSLQRSKCRQRIMEYNSRTTSKGIALLRVIMESRRKGYPLTDFL</sequence>
<dbReference type="EnsemblPlants" id="KEH38106">
    <property type="protein sequence ID" value="KEH38106"/>
    <property type="gene ID" value="MTR_2g461400"/>
</dbReference>
<evidence type="ECO:0000256" key="1">
    <source>
        <dbReference type="SAM" id="MobiDB-lite"/>
    </source>
</evidence>
<gene>
    <name evidence="2" type="ordered locus">MTR_2g461400</name>
</gene>
<dbReference type="HOGENOM" id="CLU_2945149_0_0_1"/>
<reference evidence="2 4" key="2">
    <citation type="journal article" date="2014" name="BMC Genomics">
        <title>An improved genome release (version Mt4.0) for the model legume Medicago truncatula.</title>
        <authorList>
            <person name="Tang H."/>
            <person name="Krishnakumar V."/>
            <person name="Bidwell S."/>
            <person name="Rosen B."/>
            <person name="Chan A."/>
            <person name="Zhou S."/>
            <person name="Gentzbittel L."/>
            <person name="Childs K.L."/>
            <person name="Yandell M."/>
            <person name="Gundlach H."/>
            <person name="Mayer K.F."/>
            <person name="Schwartz D.C."/>
            <person name="Town C.D."/>
        </authorList>
    </citation>
    <scope>GENOME REANNOTATION</scope>
    <source>
        <strain evidence="2">A17</strain>
        <strain evidence="3 4">cv. Jemalong A17</strain>
    </source>
</reference>
<protein>
    <submittedName>
        <fullName evidence="2 3">Uncharacterized protein</fullName>
    </submittedName>
</protein>
<evidence type="ECO:0000313" key="3">
    <source>
        <dbReference type="EnsemblPlants" id="KEH38106"/>
    </source>
</evidence>
<dbReference type="AlphaFoldDB" id="A0A072V8Z8"/>
<evidence type="ECO:0000313" key="2">
    <source>
        <dbReference type="EMBL" id="KEH38106.1"/>
    </source>
</evidence>